<dbReference type="InterPro" id="IPR006407">
    <property type="entry name" value="GlgB"/>
</dbReference>
<keyword evidence="9 10" id="KW-0119">Carbohydrate metabolism</keyword>
<evidence type="ECO:0000256" key="9">
    <source>
        <dbReference type="ARBA" id="ARBA00023277"/>
    </source>
</evidence>
<dbReference type="PIRSF" id="PIRSF000463">
    <property type="entry name" value="GlgB"/>
    <property type="match status" value="1"/>
</dbReference>
<proteinExistence type="inferred from homology"/>
<sequence>MENMIRAINLFHQGENFEAYKFFGAHLNGEGVTFTLWAPRARAVEVVGNFNNWDGNNHKMNKISEGVWQIFIPGLKEWEIYKYKILTEDGNTILKADPFAFYSELRPNTASVIVNWKNYQWGDGRWQERKNKIDVYQGPLSIYEVHLGTWRTKNGNLMNYREIAHELVPYVKEMGYTHIELMPVMEHPFDGSWGYQVTGFFSPTSRYGSIKDLKYFIDYCHQNELGVILDWVPSHFCRDDHGLRMFDGSPCFENENPKKADNPQWGTSNFDYGKGEVVSFLISNALYWLKEFHADGLRVDAVANILYLDFCKGPQDFIPNKYGSNENLEGIEFLKKLNTVVKNHSPNSLMIAEDSSTFPKVTGTVEEGGLGFTYKWNLGWMNDTLNYMAHPWPRKAEKHHQMTFSLTYSFFEKFLLPLSHDEVVHCKKSLIDKMDGDYWQKFAALRTYYGFQYTHPGKKLLFMGGEFGQFIEWRDYEELEWHLLRFDLHRKLQIYVKDLNHFYQKEKTLWELDYGWDGFQWLEADDKENSIYVYQRRDLEGNVLVVICNFTPIVHHSYSFGVITNGVYEEEFNSDLEKYGGSNLYNGIPLTTSNNILTALIPPLAIICLKLKK</sequence>
<dbReference type="UniPathway" id="UPA00164"/>
<dbReference type="InterPro" id="IPR006048">
    <property type="entry name" value="A-amylase/branching_C"/>
</dbReference>
<dbReference type="OrthoDB" id="9800174at2"/>
<keyword evidence="6 10" id="KW-0328">Glycosyltransferase</keyword>
<dbReference type="SMR" id="A0A1H9ZKD6"/>
<evidence type="ECO:0000256" key="10">
    <source>
        <dbReference type="HAMAP-Rule" id="MF_00685"/>
    </source>
</evidence>
<dbReference type="STRING" id="1120990.SAMN03080614_101034"/>
<dbReference type="InterPro" id="IPR004193">
    <property type="entry name" value="Glyco_hydro_13_N"/>
</dbReference>
<evidence type="ECO:0000313" key="13">
    <source>
        <dbReference type="EMBL" id="SES82184.1"/>
    </source>
</evidence>
<dbReference type="Pfam" id="PF02806">
    <property type="entry name" value="Alpha-amylase_C"/>
    <property type="match status" value="1"/>
</dbReference>
<dbReference type="PANTHER" id="PTHR43651:SF3">
    <property type="entry name" value="1,4-ALPHA-GLUCAN-BRANCHING ENZYME"/>
    <property type="match status" value="1"/>
</dbReference>
<evidence type="ECO:0000256" key="5">
    <source>
        <dbReference type="ARBA" id="ARBA00022600"/>
    </source>
</evidence>
<dbReference type="NCBIfam" id="TIGR01515">
    <property type="entry name" value="branching_enzym"/>
    <property type="match status" value="1"/>
</dbReference>
<keyword evidence="7 10" id="KW-0808">Transferase</keyword>
<dbReference type="GO" id="GO:0043169">
    <property type="term" value="F:cation binding"/>
    <property type="evidence" value="ECO:0007669"/>
    <property type="project" value="InterPro"/>
</dbReference>
<feature type="active site" description="Nucleophile" evidence="10 11">
    <location>
        <position position="300"/>
    </location>
</feature>
<organism evidence="13 14">
    <name type="scientific">Anaerobranca gottschalkii DSM 13577</name>
    <dbReference type="NCBI Taxonomy" id="1120990"/>
    <lineage>
        <taxon>Bacteria</taxon>
        <taxon>Bacillati</taxon>
        <taxon>Bacillota</taxon>
        <taxon>Clostridia</taxon>
        <taxon>Eubacteriales</taxon>
        <taxon>Proteinivoracaceae</taxon>
        <taxon>Anaerobranca</taxon>
    </lineage>
</organism>
<comment type="catalytic activity">
    <reaction evidence="1 10">
        <text>Transfers a segment of a (1-&gt;4)-alpha-D-glucan chain to a primary hydroxy group in a similar glucan chain.</text>
        <dbReference type="EC" id="2.4.1.18"/>
    </reaction>
</comment>
<evidence type="ECO:0000256" key="8">
    <source>
        <dbReference type="ARBA" id="ARBA00023056"/>
    </source>
</evidence>
<dbReference type="HAMAP" id="MF_00685">
    <property type="entry name" value="GlgB"/>
    <property type="match status" value="1"/>
</dbReference>
<dbReference type="InterPro" id="IPR006047">
    <property type="entry name" value="GH13_cat_dom"/>
</dbReference>
<dbReference type="InterPro" id="IPR037439">
    <property type="entry name" value="Branching_enzy"/>
</dbReference>
<keyword evidence="14" id="KW-1185">Reference proteome</keyword>
<dbReference type="PANTHER" id="PTHR43651">
    <property type="entry name" value="1,4-ALPHA-GLUCAN-BRANCHING ENZYME"/>
    <property type="match status" value="1"/>
</dbReference>
<evidence type="ECO:0000256" key="7">
    <source>
        <dbReference type="ARBA" id="ARBA00022679"/>
    </source>
</evidence>
<dbReference type="SUPFAM" id="SSF51011">
    <property type="entry name" value="Glycosyl hydrolase domain"/>
    <property type="match status" value="1"/>
</dbReference>
<dbReference type="Gene3D" id="3.20.20.80">
    <property type="entry name" value="Glycosidases"/>
    <property type="match status" value="1"/>
</dbReference>
<dbReference type="NCBIfam" id="NF008967">
    <property type="entry name" value="PRK12313.1"/>
    <property type="match status" value="1"/>
</dbReference>
<evidence type="ECO:0000259" key="12">
    <source>
        <dbReference type="SMART" id="SM00642"/>
    </source>
</evidence>
<dbReference type="Gene3D" id="2.60.40.1180">
    <property type="entry name" value="Golgi alpha-mannosidase II"/>
    <property type="match status" value="1"/>
</dbReference>
<keyword evidence="5 10" id="KW-0321">Glycogen metabolism</keyword>
<dbReference type="RefSeq" id="WP_091349577.1">
    <property type="nucleotide sequence ID" value="NZ_FOIF01000010.1"/>
</dbReference>
<dbReference type="Proteomes" id="UP000243819">
    <property type="component" value="Unassembled WGS sequence"/>
</dbReference>
<evidence type="ECO:0000256" key="3">
    <source>
        <dbReference type="ARBA" id="ARBA00004964"/>
    </source>
</evidence>
<dbReference type="Gene3D" id="2.60.40.10">
    <property type="entry name" value="Immunoglobulins"/>
    <property type="match status" value="1"/>
</dbReference>
<evidence type="ECO:0000256" key="1">
    <source>
        <dbReference type="ARBA" id="ARBA00000826"/>
    </source>
</evidence>
<dbReference type="InterPro" id="IPR044143">
    <property type="entry name" value="GlgB_N_E_set_prok"/>
</dbReference>
<dbReference type="CDD" id="cd02855">
    <property type="entry name" value="E_set_GBE_prok_N"/>
    <property type="match status" value="1"/>
</dbReference>
<dbReference type="SMART" id="SM00642">
    <property type="entry name" value="Aamy"/>
    <property type="match status" value="1"/>
</dbReference>
<comment type="function">
    <text evidence="2 10">Catalyzes the formation of the alpha-1,6-glucosidic linkages in glycogen by scission of a 1,4-alpha-linked oligosaccharide from growing alpha-1,4-glucan chains and the subsequent attachment of the oligosaccharide to the alpha-1,6 position.</text>
</comment>
<dbReference type="NCBIfam" id="NF003811">
    <property type="entry name" value="PRK05402.1"/>
    <property type="match status" value="1"/>
</dbReference>
<dbReference type="GO" id="GO:0004553">
    <property type="term" value="F:hydrolase activity, hydrolyzing O-glycosyl compounds"/>
    <property type="evidence" value="ECO:0007669"/>
    <property type="project" value="InterPro"/>
</dbReference>
<evidence type="ECO:0000256" key="11">
    <source>
        <dbReference type="PIRSR" id="PIRSR000463-1"/>
    </source>
</evidence>
<gene>
    <name evidence="10" type="primary">glgB</name>
    <name evidence="13" type="ORF">SAMN03080614_101034</name>
</gene>
<dbReference type="FunFam" id="3.20.20.80:FF:000003">
    <property type="entry name" value="1,4-alpha-glucan branching enzyme GlgB"/>
    <property type="match status" value="1"/>
</dbReference>
<keyword evidence="8 10" id="KW-0320">Glycogen biosynthesis</keyword>
<dbReference type="Pfam" id="PF00128">
    <property type="entry name" value="Alpha-amylase"/>
    <property type="match status" value="1"/>
</dbReference>
<dbReference type="EC" id="2.4.1.18" evidence="10"/>
<feature type="domain" description="Glycosyl hydrolase family 13 catalytic" evidence="12">
    <location>
        <begin position="144"/>
        <end position="487"/>
    </location>
</feature>
<dbReference type="CDD" id="cd11322">
    <property type="entry name" value="AmyAc_Glg_BE"/>
    <property type="match status" value="1"/>
</dbReference>
<comment type="subunit">
    <text evidence="10">Monomer.</text>
</comment>
<evidence type="ECO:0000256" key="6">
    <source>
        <dbReference type="ARBA" id="ARBA00022676"/>
    </source>
</evidence>
<evidence type="ECO:0000256" key="4">
    <source>
        <dbReference type="ARBA" id="ARBA00009000"/>
    </source>
</evidence>
<dbReference type="GO" id="GO:0005829">
    <property type="term" value="C:cytosol"/>
    <property type="evidence" value="ECO:0007669"/>
    <property type="project" value="TreeGrafter"/>
</dbReference>
<dbReference type="Pfam" id="PF02922">
    <property type="entry name" value="CBM_48"/>
    <property type="match status" value="1"/>
</dbReference>
<dbReference type="EMBL" id="FOIF01000010">
    <property type="protein sequence ID" value="SES82184.1"/>
    <property type="molecule type" value="Genomic_DNA"/>
</dbReference>
<accession>A0A1H9ZKD6</accession>
<comment type="similarity">
    <text evidence="4 10">Belongs to the glycosyl hydrolase 13 family. GlgB subfamily.</text>
</comment>
<dbReference type="InterPro" id="IPR017853">
    <property type="entry name" value="GH"/>
</dbReference>
<evidence type="ECO:0000256" key="2">
    <source>
        <dbReference type="ARBA" id="ARBA00002953"/>
    </source>
</evidence>
<dbReference type="InterPro" id="IPR013783">
    <property type="entry name" value="Ig-like_fold"/>
</dbReference>
<reference evidence="14" key="1">
    <citation type="submission" date="2016-10" db="EMBL/GenBank/DDBJ databases">
        <authorList>
            <person name="Varghese N."/>
            <person name="Submissions S."/>
        </authorList>
    </citation>
    <scope>NUCLEOTIDE SEQUENCE [LARGE SCALE GENOMIC DNA]</scope>
    <source>
        <strain evidence="14">DSM 13577</strain>
    </source>
</reference>
<name>A0A1H9ZKD6_9FIRM</name>
<evidence type="ECO:0000313" key="14">
    <source>
        <dbReference type="Proteomes" id="UP000243819"/>
    </source>
</evidence>
<protein>
    <recommendedName>
        <fullName evidence="10">1,4-alpha-glucan branching enzyme GlgB</fullName>
        <ecNumber evidence="10">2.4.1.18</ecNumber>
    </recommendedName>
    <alternativeName>
        <fullName evidence="10">1,4-alpha-D-glucan:1,4-alpha-D-glucan 6-glucosyl-transferase</fullName>
    </alternativeName>
    <alternativeName>
        <fullName evidence="10">Alpha-(1-&gt;4)-glucan branching enzyme</fullName>
    </alternativeName>
    <alternativeName>
        <fullName evidence="10">Glycogen branching enzyme</fullName>
        <shortName evidence="10">BE</shortName>
    </alternativeName>
</protein>
<dbReference type="GO" id="GO:0003844">
    <property type="term" value="F:1,4-alpha-glucan branching enzyme activity"/>
    <property type="evidence" value="ECO:0007669"/>
    <property type="project" value="UniProtKB-UniRule"/>
</dbReference>
<dbReference type="InterPro" id="IPR013780">
    <property type="entry name" value="Glyco_hydro_b"/>
</dbReference>
<feature type="active site" description="Proton donor" evidence="10 11">
    <location>
        <position position="353"/>
    </location>
</feature>
<dbReference type="GO" id="GO:0005978">
    <property type="term" value="P:glycogen biosynthetic process"/>
    <property type="evidence" value="ECO:0007669"/>
    <property type="project" value="UniProtKB-UniRule"/>
</dbReference>
<dbReference type="AlphaFoldDB" id="A0A1H9ZKD6"/>
<comment type="pathway">
    <text evidence="3 10">Glycan biosynthesis; glycogen biosynthesis.</text>
</comment>
<dbReference type="SUPFAM" id="SSF51445">
    <property type="entry name" value="(Trans)glycosidases"/>
    <property type="match status" value="1"/>
</dbReference>